<sequence length="155" mass="17072">MPRVPSDDEHLASVRVTLARSGGTRRLCVRLPGPEIPENRLESGDLDRLDVDPDDLVRVTFDGEERHARIEADSRGRLIRGAFDHRGLARSPGDGTDRLAAWLDRHGREAGDPLVLDVLVPGESYGLRLPGERVVYDVHRGPRQSLSDIAEGLDG</sequence>
<accession>A0A238UTH6</accession>
<dbReference type="Proteomes" id="UP000198397">
    <property type="component" value="Unassembled WGS sequence"/>
</dbReference>
<evidence type="ECO:0000313" key="2">
    <source>
        <dbReference type="Proteomes" id="UP000198397"/>
    </source>
</evidence>
<proteinExistence type="predicted"/>
<dbReference type="AlphaFoldDB" id="A0A238UTH6"/>
<gene>
    <name evidence="1" type="ORF">SAMN06264855_101355</name>
</gene>
<dbReference type="EMBL" id="FZNQ01000001">
    <property type="protein sequence ID" value="SNR25348.1"/>
    <property type="molecule type" value="Genomic_DNA"/>
</dbReference>
<reference evidence="1 2" key="1">
    <citation type="submission" date="2017-06" db="EMBL/GenBank/DDBJ databases">
        <authorList>
            <person name="Kim H.J."/>
            <person name="Triplett B.A."/>
        </authorList>
    </citation>
    <scope>NUCLEOTIDE SEQUENCE [LARGE SCALE GENOMIC DNA]</scope>
    <source>
        <strain evidence="1 2">DSM 8800</strain>
    </source>
</reference>
<dbReference type="Pfam" id="PF23424">
    <property type="entry name" value="DUF7112"/>
    <property type="match status" value="1"/>
</dbReference>
<dbReference type="InterPro" id="IPR055536">
    <property type="entry name" value="DUF7112"/>
</dbReference>
<dbReference type="OrthoDB" id="198318at2157"/>
<evidence type="ECO:0000313" key="1">
    <source>
        <dbReference type="EMBL" id="SNR25348.1"/>
    </source>
</evidence>
<keyword evidence="2" id="KW-1185">Reference proteome</keyword>
<dbReference type="RefSeq" id="WP_089383319.1">
    <property type="nucleotide sequence ID" value="NZ_FZNQ01000001.1"/>
</dbReference>
<organism evidence="1 2">
    <name type="scientific">Halorubrum vacuolatum</name>
    <name type="common">Natronobacterium vacuolatum</name>
    <dbReference type="NCBI Taxonomy" id="63740"/>
    <lineage>
        <taxon>Archaea</taxon>
        <taxon>Methanobacteriati</taxon>
        <taxon>Methanobacteriota</taxon>
        <taxon>Stenosarchaea group</taxon>
        <taxon>Halobacteria</taxon>
        <taxon>Halobacteriales</taxon>
        <taxon>Haloferacaceae</taxon>
        <taxon>Halorubrum</taxon>
    </lineage>
</organism>
<protein>
    <submittedName>
        <fullName evidence="1">Uncharacterized protein</fullName>
    </submittedName>
</protein>
<name>A0A238UTH6_HALVU</name>